<evidence type="ECO:0000256" key="1">
    <source>
        <dbReference type="ARBA" id="ARBA00023015"/>
    </source>
</evidence>
<evidence type="ECO:0000256" key="2">
    <source>
        <dbReference type="ARBA" id="ARBA00023125"/>
    </source>
</evidence>
<feature type="DNA-binding region" description="H-T-H motif" evidence="4">
    <location>
        <begin position="54"/>
        <end position="73"/>
    </location>
</feature>
<protein>
    <recommendedName>
        <fullName evidence="5">HTH tetR-type domain-containing protein</fullName>
    </recommendedName>
</protein>
<dbReference type="Gene3D" id="1.10.357.10">
    <property type="entry name" value="Tetracycline Repressor, domain 2"/>
    <property type="match status" value="2"/>
</dbReference>
<dbReference type="GO" id="GO:0003700">
    <property type="term" value="F:DNA-binding transcription factor activity"/>
    <property type="evidence" value="ECO:0007669"/>
    <property type="project" value="TreeGrafter"/>
</dbReference>
<reference evidence="6 7" key="1">
    <citation type="submission" date="2013-09" db="EMBL/GenBank/DDBJ databases">
        <title>Whole genome shotgun sequence of Novosphingobium tardaugens NBRC 16725.</title>
        <authorList>
            <person name="Isaki S."/>
            <person name="Hosoyama A."/>
            <person name="Tsuchikane K."/>
            <person name="Katsumata H."/>
            <person name="Ando Y."/>
            <person name="Yamazaki S."/>
            <person name="Fujita N."/>
        </authorList>
    </citation>
    <scope>NUCLEOTIDE SEQUENCE [LARGE SCALE GENOMIC DNA]</scope>
    <source>
        <strain evidence="6 7">NBRC 16725</strain>
    </source>
</reference>
<dbReference type="InterPro" id="IPR009057">
    <property type="entry name" value="Homeodomain-like_sf"/>
</dbReference>
<feature type="domain" description="HTH tetR-type" evidence="5">
    <location>
        <begin position="31"/>
        <end position="91"/>
    </location>
</feature>
<gene>
    <name evidence="6" type="ORF">NT2_14_00160</name>
</gene>
<dbReference type="SUPFAM" id="SSF48498">
    <property type="entry name" value="Tetracyclin repressor-like, C-terminal domain"/>
    <property type="match status" value="1"/>
</dbReference>
<dbReference type="PROSITE" id="PS50977">
    <property type="entry name" value="HTH_TETR_2"/>
    <property type="match status" value="2"/>
</dbReference>
<dbReference type="PANTHER" id="PTHR30055:SF234">
    <property type="entry name" value="HTH-TYPE TRANSCRIPTIONAL REGULATOR BETI"/>
    <property type="match status" value="1"/>
</dbReference>
<evidence type="ECO:0000259" key="5">
    <source>
        <dbReference type="PROSITE" id="PS50977"/>
    </source>
</evidence>
<dbReference type="PRINTS" id="PR00455">
    <property type="entry name" value="HTHTETR"/>
</dbReference>
<dbReference type="GO" id="GO:0000976">
    <property type="term" value="F:transcription cis-regulatory region binding"/>
    <property type="evidence" value="ECO:0007669"/>
    <property type="project" value="TreeGrafter"/>
</dbReference>
<dbReference type="InterPro" id="IPR050109">
    <property type="entry name" value="HTH-type_TetR-like_transc_reg"/>
</dbReference>
<organism evidence="6 7">
    <name type="scientific">Caenibius tardaugens NBRC 16725</name>
    <dbReference type="NCBI Taxonomy" id="1219035"/>
    <lineage>
        <taxon>Bacteria</taxon>
        <taxon>Pseudomonadati</taxon>
        <taxon>Pseudomonadota</taxon>
        <taxon>Alphaproteobacteria</taxon>
        <taxon>Sphingomonadales</taxon>
        <taxon>Erythrobacteraceae</taxon>
        <taxon>Caenibius</taxon>
    </lineage>
</organism>
<evidence type="ECO:0000313" key="7">
    <source>
        <dbReference type="Proteomes" id="UP000016568"/>
    </source>
</evidence>
<keyword evidence="2 4" id="KW-0238">DNA-binding</keyword>
<name>U2YQN9_9SPHN</name>
<dbReference type="EMBL" id="BASZ01000014">
    <property type="protein sequence ID" value="GAD51012.1"/>
    <property type="molecule type" value="Genomic_DNA"/>
</dbReference>
<proteinExistence type="predicted"/>
<evidence type="ECO:0000256" key="4">
    <source>
        <dbReference type="PROSITE-ProRule" id="PRU00335"/>
    </source>
</evidence>
<dbReference type="SUPFAM" id="SSF46689">
    <property type="entry name" value="Homeodomain-like"/>
    <property type="match status" value="2"/>
</dbReference>
<dbReference type="PANTHER" id="PTHR30055">
    <property type="entry name" value="HTH-TYPE TRANSCRIPTIONAL REGULATOR RUTR"/>
    <property type="match status" value="1"/>
</dbReference>
<dbReference type="AlphaFoldDB" id="U2YQN9"/>
<evidence type="ECO:0000313" key="6">
    <source>
        <dbReference type="EMBL" id="GAD51012.1"/>
    </source>
</evidence>
<comment type="caution">
    <text evidence="6">The sequence shown here is derived from an EMBL/GenBank/DDBJ whole genome shotgun (WGS) entry which is preliminary data.</text>
</comment>
<dbReference type="InterPro" id="IPR036271">
    <property type="entry name" value="Tet_transcr_reg_TetR-rel_C_sf"/>
</dbReference>
<feature type="domain" description="HTH tetR-type" evidence="5">
    <location>
        <begin position="269"/>
        <end position="329"/>
    </location>
</feature>
<keyword evidence="1" id="KW-0805">Transcription regulation</keyword>
<evidence type="ECO:0000256" key="3">
    <source>
        <dbReference type="ARBA" id="ARBA00023163"/>
    </source>
</evidence>
<keyword evidence="3" id="KW-0804">Transcription</keyword>
<accession>U2YQN9</accession>
<sequence length="463" mass="51359">MFAPIGAGEGIRGDGRLALDQNEQDSQQLADGLRGRLISASKALFLSKGLAGTSVDAIVASARTSKREFYKHFADREAVFLEIVEHSLLDPDAQLVSIRNVMAEDLDGREDEAESLKTFLFKAARFLYGAHLEPQSLGLFRTAIEAAILHPEVSGAVYEARTRSFLEGYFKEQLQQPDFQYDDPYLTAIRFGHLATDGFRSMIAGAFLSEIQQAALAKQTAELFIDGHASQELRDSRTIATWEEMAQPLCVAAGDAPILEFSGDTRLGHAVWNKVLDVAWEQFSACGYAKASLNFIAQQADVPRNTLYRRFGSKENLFVASAGRVVDQAFGSPLTIGQSGGTARDVLIAVALQLLRRFHEPANLALHRLLFIESARKPEITGAIHAYLMRKNEKTLRPVFAWLTSNGLILDEFAAEAPWRFYILATFGSRFMFVQANDGSQQERLAKEAVDLFLFGCRRPKVR</sequence>
<dbReference type="eggNOG" id="COG1309">
    <property type="taxonomic scope" value="Bacteria"/>
</dbReference>
<keyword evidence="7" id="KW-1185">Reference proteome</keyword>
<dbReference type="Pfam" id="PF00440">
    <property type="entry name" value="TetR_N"/>
    <property type="match status" value="2"/>
</dbReference>
<dbReference type="OrthoDB" id="9798857at2"/>
<dbReference type="KEGG" id="ntd:EGO55_04625"/>
<feature type="DNA-binding region" description="H-T-H motif" evidence="4">
    <location>
        <begin position="292"/>
        <end position="311"/>
    </location>
</feature>
<dbReference type="InterPro" id="IPR001647">
    <property type="entry name" value="HTH_TetR"/>
</dbReference>
<dbReference type="Proteomes" id="UP000016568">
    <property type="component" value="Unassembled WGS sequence"/>
</dbReference>